<gene>
    <name evidence="1" type="ORF">CXB51_035161</name>
</gene>
<evidence type="ECO:0000313" key="1">
    <source>
        <dbReference type="EMBL" id="KAG8473138.1"/>
    </source>
</evidence>
<dbReference type="OrthoDB" id="1000188at2759"/>
<reference evidence="1 2" key="1">
    <citation type="journal article" date="2021" name="bioRxiv">
        <title>The Gossypium anomalum genome as a resource for cotton improvement and evolutionary analysis of hybrid incompatibility.</title>
        <authorList>
            <person name="Grover C.E."/>
            <person name="Yuan D."/>
            <person name="Arick M.A."/>
            <person name="Miller E.R."/>
            <person name="Hu G."/>
            <person name="Peterson D.G."/>
            <person name="Wendel J.F."/>
            <person name="Udall J.A."/>
        </authorList>
    </citation>
    <scope>NUCLEOTIDE SEQUENCE [LARGE SCALE GENOMIC DNA]</scope>
    <source>
        <strain evidence="1">JFW-Udall</strain>
        <tissue evidence="1">Leaf</tissue>
    </source>
</reference>
<organism evidence="1 2">
    <name type="scientific">Gossypium anomalum</name>
    <dbReference type="NCBI Taxonomy" id="47600"/>
    <lineage>
        <taxon>Eukaryota</taxon>
        <taxon>Viridiplantae</taxon>
        <taxon>Streptophyta</taxon>
        <taxon>Embryophyta</taxon>
        <taxon>Tracheophyta</taxon>
        <taxon>Spermatophyta</taxon>
        <taxon>Magnoliopsida</taxon>
        <taxon>eudicotyledons</taxon>
        <taxon>Gunneridae</taxon>
        <taxon>Pentapetalae</taxon>
        <taxon>rosids</taxon>
        <taxon>malvids</taxon>
        <taxon>Malvales</taxon>
        <taxon>Malvaceae</taxon>
        <taxon>Malvoideae</taxon>
        <taxon>Gossypium</taxon>
    </lineage>
</organism>
<dbReference type="AlphaFoldDB" id="A0A8J6CMF8"/>
<proteinExistence type="predicted"/>
<sequence length="82" mass="9738">MEDDLANLHLDDEEEDAFQEDLKETDHHLQFYSVVHFPSLRNTMADLWHLIGGIAMIDLGEKRHLFKFIYAIDIKRVLDERL</sequence>
<dbReference type="Proteomes" id="UP000701853">
    <property type="component" value="Chromosome 13"/>
</dbReference>
<protein>
    <recommendedName>
        <fullName evidence="3">DUF4283 domain-containing protein</fullName>
    </recommendedName>
</protein>
<keyword evidence="2" id="KW-1185">Reference proteome</keyword>
<evidence type="ECO:0000313" key="2">
    <source>
        <dbReference type="Proteomes" id="UP000701853"/>
    </source>
</evidence>
<dbReference type="EMBL" id="JAHUZN010000013">
    <property type="protein sequence ID" value="KAG8473138.1"/>
    <property type="molecule type" value="Genomic_DNA"/>
</dbReference>
<comment type="caution">
    <text evidence="1">The sequence shown here is derived from an EMBL/GenBank/DDBJ whole genome shotgun (WGS) entry which is preliminary data.</text>
</comment>
<accession>A0A8J6CMF8</accession>
<evidence type="ECO:0008006" key="3">
    <source>
        <dbReference type="Google" id="ProtNLM"/>
    </source>
</evidence>
<name>A0A8J6CMF8_9ROSI</name>